<dbReference type="PANTHER" id="PTHR30146:SF153">
    <property type="entry name" value="LACTOSE OPERON REPRESSOR"/>
    <property type="match status" value="1"/>
</dbReference>
<evidence type="ECO:0000313" key="6">
    <source>
        <dbReference type="EMBL" id="RMB81091.1"/>
    </source>
</evidence>
<dbReference type="InterPro" id="IPR046335">
    <property type="entry name" value="LacI/GalR-like_sensor"/>
</dbReference>
<keyword evidence="2" id="KW-0238">DNA-binding</keyword>
<dbReference type="Proteomes" id="UP000270471">
    <property type="component" value="Unassembled WGS sequence"/>
</dbReference>
<dbReference type="InterPro" id="IPR000843">
    <property type="entry name" value="HTH_LacI"/>
</dbReference>
<dbReference type="InterPro" id="IPR028082">
    <property type="entry name" value="Peripla_BP_I"/>
</dbReference>
<evidence type="ECO:0000256" key="1">
    <source>
        <dbReference type="ARBA" id="ARBA00023015"/>
    </source>
</evidence>
<protein>
    <submittedName>
        <fullName evidence="6">LacI family transcriptional regulator</fullName>
    </submittedName>
</protein>
<evidence type="ECO:0000259" key="5">
    <source>
        <dbReference type="PROSITE" id="PS50932"/>
    </source>
</evidence>
<dbReference type="PRINTS" id="PR00036">
    <property type="entry name" value="HTHLACI"/>
</dbReference>
<keyword evidence="1" id="KW-0805">Transcription regulation</keyword>
<feature type="region of interest" description="Disordered" evidence="4">
    <location>
        <begin position="315"/>
        <end position="334"/>
    </location>
</feature>
<organism evidence="6 7">
    <name type="scientific">Streptomyces shenzhenensis</name>
    <dbReference type="NCBI Taxonomy" id="943815"/>
    <lineage>
        <taxon>Bacteria</taxon>
        <taxon>Bacillati</taxon>
        <taxon>Actinomycetota</taxon>
        <taxon>Actinomycetes</taxon>
        <taxon>Kitasatosporales</taxon>
        <taxon>Streptomycetaceae</taxon>
        <taxon>Streptomyces</taxon>
    </lineage>
</organism>
<name>A0A3M0HUG8_9ACTN</name>
<dbReference type="GO" id="GO:0000976">
    <property type="term" value="F:transcription cis-regulatory region binding"/>
    <property type="evidence" value="ECO:0007669"/>
    <property type="project" value="TreeGrafter"/>
</dbReference>
<feature type="domain" description="HTH lacI-type" evidence="5">
    <location>
        <begin position="2"/>
        <end position="56"/>
    </location>
</feature>
<accession>A0A3M0HUG8</accession>
<proteinExistence type="predicted"/>
<evidence type="ECO:0000256" key="3">
    <source>
        <dbReference type="ARBA" id="ARBA00023163"/>
    </source>
</evidence>
<dbReference type="PROSITE" id="PS50932">
    <property type="entry name" value="HTH_LACI_2"/>
    <property type="match status" value="1"/>
</dbReference>
<dbReference type="OrthoDB" id="3510266at2"/>
<dbReference type="Gene3D" id="1.10.260.40">
    <property type="entry name" value="lambda repressor-like DNA-binding domains"/>
    <property type="match status" value="1"/>
</dbReference>
<dbReference type="RefSeq" id="WP_121894080.1">
    <property type="nucleotide sequence ID" value="NZ_PENI01000034.1"/>
</dbReference>
<gene>
    <name evidence="6" type="ORF">CTZ28_36510</name>
</gene>
<dbReference type="AlphaFoldDB" id="A0A3M0HUG8"/>
<dbReference type="InterPro" id="IPR010982">
    <property type="entry name" value="Lambda_DNA-bd_dom_sf"/>
</dbReference>
<evidence type="ECO:0000313" key="7">
    <source>
        <dbReference type="Proteomes" id="UP000270471"/>
    </source>
</evidence>
<evidence type="ECO:0000256" key="4">
    <source>
        <dbReference type="SAM" id="MobiDB-lite"/>
    </source>
</evidence>
<dbReference type="PROSITE" id="PS00356">
    <property type="entry name" value="HTH_LACI_1"/>
    <property type="match status" value="1"/>
</dbReference>
<dbReference type="Gene3D" id="3.40.50.2300">
    <property type="match status" value="2"/>
</dbReference>
<dbReference type="SUPFAM" id="SSF47413">
    <property type="entry name" value="lambda repressor-like DNA-binding domains"/>
    <property type="match status" value="1"/>
</dbReference>
<comment type="caution">
    <text evidence="6">The sequence shown here is derived from an EMBL/GenBank/DDBJ whole genome shotgun (WGS) entry which is preliminary data.</text>
</comment>
<dbReference type="PANTHER" id="PTHR30146">
    <property type="entry name" value="LACI-RELATED TRANSCRIPTIONAL REPRESSOR"/>
    <property type="match status" value="1"/>
</dbReference>
<reference evidence="6 7" key="1">
    <citation type="submission" date="2017-11" db="EMBL/GenBank/DDBJ databases">
        <title>Draft genome of actinobacteria isolated from guarana (Paullinia cupana (Mart.) Ducke.</title>
        <authorList>
            <person name="Siqueira K.A."/>
            <person name="Liotti R.G."/>
            <person name="Mendes T.A.O."/>
            <person name="Soares M.A."/>
        </authorList>
    </citation>
    <scope>NUCLEOTIDE SEQUENCE [LARGE SCALE GENOMIC DNA]</scope>
    <source>
        <strain evidence="6 7">193</strain>
    </source>
</reference>
<dbReference type="GO" id="GO:0003700">
    <property type="term" value="F:DNA-binding transcription factor activity"/>
    <property type="evidence" value="ECO:0007669"/>
    <property type="project" value="TreeGrafter"/>
</dbReference>
<dbReference type="CDD" id="cd01392">
    <property type="entry name" value="HTH_LacI"/>
    <property type="match status" value="1"/>
</dbReference>
<evidence type="ECO:0000256" key="2">
    <source>
        <dbReference type="ARBA" id="ARBA00023125"/>
    </source>
</evidence>
<sequence length="334" mass="35660">MSTIRDVARVAGVSPATVSRVVNGLTGFSEQTRQRVEEAASRLGYEPDTLARGLKTRQSPVLGVLAPVVSDALASQIMGGIEAAARARGYSVMLGRTGPHAVHAPGYLRNFRAFRVAGVILISTVVTAEIRRALGDRIPFTAVAIRDGSRFPSLAIDDDLAAYDGTRFLQRLGHDTIGLITGDTESVLVNTPRMCGYQRAMAEAGLAPIVAYGDSLYDSAPPAVRTLMTEHPDITAIFALSDEMAAGAVNELQRLGYRVPAQVSVLGFDNTPTAQHVHPALTTVTQPLYHMGELAVEQLLSSIRPQPHILPHTITHRGSIADRRPQAVPAPPSP</sequence>
<keyword evidence="7" id="KW-1185">Reference proteome</keyword>
<dbReference type="Pfam" id="PF00356">
    <property type="entry name" value="LacI"/>
    <property type="match status" value="1"/>
</dbReference>
<dbReference type="SUPFAM" id="SSF53822">
    <property type="entry name" value="Periplasmic binding protein-like I"/>
    <property type="match status" value="1"/>
</dbReference>
<dbReference type="Pfam" id="PF13377">
    <property type="entry name" value="Peripla_BP_3"/>
    <property type="match status" value="1"/>
</dbReference>
<dbReference type="SMART" id="SM00354">
    <property type="entry name" value="HTH_LACI"/>
    <property type="match status" value="1"/>
</dbReference>
<keyword evidence="3" id="KW-0804">Transcription</keyword>
<dbReference type="EMBL" id="PENI01000034">
    <property type="protein sequence ID" value="RMB81091.1"/>
    <property type="molecule type" value="Genomic_DNA"/>
</dbReference>